<dbReference type="EMBL" id="FOYZ01000007">
    <property type="protein sequence ID" value="SFR84154.1"/>
    <property type="molecule type" value="Genomic_DNA"/>
</dbReference>
<sequence length="326" mass="37425">MIKYFKFLKIAVGATLSILIAYKCNLIFAPSAGIITLLTIQDTKKETIYLVLKRMGAFLIMLFLCSIIFYVFGYQGVSFGIFIFLFILICDVLNVQDAIAMNAVLATHFLAQGNMKASLIQNEVGLLLVGAGMGVILNLYNPRNIKDIRRSQMEIETAFKAILDRMAFYVLQVDKGNYTDDCFIPLERLIHTATKKAFENMNNHFFADTKYFIEYMEMRKKQVDILKNIYQHILMLSGVPLQAEGIALLLKHIAESLHESNNAAALLDELAKLKAFYKQDELPKSRMEFESRAVLFQILADLEQFLRRKKEFVEQLTEKEKECYWG</sequence>
<evidence type="ECO:0000256" key="1">
    <source>
        <dbReference type="ARBA" id="ARBA00004651"/>
    </source>
</evidence>
<dbReference type="InterPro" id="IPR021062">
    <property type="entry name" value="ArAE_1_C"/>
</dbReference>
<feature type="transmembrane region" description="Helical" evidence="6">
    <location>
        <begin position="7"/>
        <end position="28"/>
    </location>
</feature>
<evidence type="ECO:0000259" key="7">
    <source>
        <dbReference type="Pfam" id="PF11728"/>
    </source>
</evidence>
<dbReference type="STRING" id="37658.SAMN05661086_02101"/>
<gene>
    <name evidence="8" type="ORF">SAMN05661086_02101</name>
</gene>
<dbReference type="Pfam" id="PF11728">
    <property type="entry name" value="ArAE_1_C"/>
    <property type="match status" value="1"/>
</dbReference>
<accession>A0A1I6JYW8</accession>
<dbReference type="PANTHER" id="PTHR40064:SF1">
    <property type="entry name" value="MEMBRANE PROTEIN"/>
    <property type="match status" value="1"/>
</dbReference>
<dbReference type="AlphaFoldDB" id="A0A1I6JYW8"/>
<feature type="domain" description="Putative aromatic acid exporter C-terminal" evidence="7">
    <location>
        <begin position="147"/>
        <end position="309"/>
    </location>
</feature>
<dbReference type="Proteomes" id="UP000199659">
    <property type="component" value="Unassembled WGS sequence"/>
</dbReference>
<dbReference type="Pfam" id="PF06081">
    <property type="entry name" value="ArAE_1"/>
    <property type="match status" value="1"/>
</dbReference>
<evidence type="ECO:0000256" key="6">
    <source>
        <dbReference type="SAM" id="Phobius"/>
    </source>
</evidence>
<dbReference type="InterPro" id="IPR010343">
    <property type="entry name" value="ArAE_1"/>
</dbReference>
<dbReference type="PANTHER" id="PTHR40064">
    <property type="entry name" value="MEMBRANE PROTEIN-RELATED"/>
    <property type="match status" value="1"/>
</dbReference>
<evidence type="ECO:0000256" key="4">
    <source>
        <dbReference type="ARBA" id="ARBA00022989"/>
    </source>
</evidence>
<keyword evidence="2" id="KW-1003">Cell membrane</keyword>
<feature type="transmembrane region" description="Helical" evidence="6">
    <location>
        <begin position="119"/>
        <end position="140"/>
    </location>
</feature>
<evidence type="ECO:0000313" key="8">
    <source>
        <dbReference type="EMBL" id="SFR84154.1"/>
    </source>
</evidence>
<reference evidence="8 9" key="1">
    <citation type="submission" date="2016-10" db="EMBL/GenBank/DDBJ databases">
        <authorList>
            <person name="de Groot N.N."/>
        </authorList>
    </citation>
    <scope>NUCLEOTIDE SEQUENCE [LARGE SCALE GENOMIC DNA]</scope>
    <source>
        <strain evidence="8 9">743A</strain>
    </source>
</reference>
<feature type="transmembrane region" description="Helical" evidence="6">
    <location>
        <begin position="79"/>
        <end position="99"/>
    </location>
</feature>
<keyword evidence="4 6" id="KW-1133">Transmembrane helix</keyword>
<dbReference type="RefSeq" id="WP_177214678.1">
    <property type="nucleotide sequence ID" value="NZ_FOYZ01000007.1"/>
</dbReference>
<dbReference type="InterPro" id="IPR038323">
    <property type="entry name" value="ArAE_1_C_sf"/>
</dbReference>
<dbReference type="InterPro" id="IPR052984">
    <property type="entry name" value="UPF0421"/>
</dbReference>
<protein>
    <submittedName>
        <fullName evidence="8">Uncharacterized membrane protein YgaE, UPF0421/DUF939 family</fullName>
    </submittedName>
</protein>
<evidence type="ECO:0000313" key="9">
    <source>
        <dbReference type="Proteomes" id="UP000199659"/>
    </source>
</evidence>
<organism evidence="8 9">
    <name type="scientific">Anaeromicropila populeti</name>
    <dbReference type="NCBI Taxonomy" id="37658"/>
    <lineage>
        <taxon>Bacteria</taxon>
        <taxon>Bacillati</taxon>
        <taxon>Bacillota</taxon>
        <taxon>Clostridia</taxon>
        <taxon>Lachnospirales</taxon>
        <taxon>Lachnospiraceae</taxon>
        <taxon>Anaeromicropila</taxon>
    </lineage>
</organism>
<evidence type="ECO:0000256" key="2">
    <source>
        <dbReference type="ARBA" id="ARBA00022475"/>
    </source>
</evidence>
<feature type="transmembrane region" description="Helical" evidence="6">
    <location>
        <begin position="48"/>
        <end position="72"/>
    </location>
</feature>
<dbReference type="GO" id="GO:0005886">
    <property type="term" value="C:plasma membrane"/>
    <property type="evidence" value="ECO:0007669"/>
    <property type="project" value="UniProtKB-SubCell"/>
</dbReference>
<evidence type="ECO:0000256" key="3">
    <source>
        <dbReference type="ARBA" id="ARBA00022692"/>
    </source>
</evidence>
<comment type="subcellular location">
    <subcellularLocation>
        <location evidence="1">Cell membrane</location>
        <topology evidence="1">Multi-pass membrane protein</topology>
    </subcellularLocation>
</comment>
<dbReference type="Gene3D" id="1.20.120.940">
    <property type="entry name" value="Putative aromatic acid exporter, C-terminal domain"/>
    <property type="match status" value="1"/>
</dbReference>
<keyword evidence="5 6" id="KW-0472">Membrane</keyword>
<name>A0A1I6JYW8_9FIRM</name>
<proteinExistence type="predicted"/>
<keyword evidence="3 6" id="KW-0812">Transmembrane</keyword>
<evidence type="ECO:0000256" key="5">
    <source>
        <dbReference type="ARBA" id="ARBA00023136"/>
    </source>
</evidence>
<keyword evidence="9" id="KW-1185">Reference proteome</keyword>